<feature type="coiled-coil region" evidence="21">
    <location>
        <begin position="189"/>
        <end position="233"/>
    </location>
</feature>
<dbReference type="FunFam" id="3.40.50.300:FF:001649">
    <property type="entry name" value="DNA repair protein RAD50"/>
    <property type="match status" value="1"/>
</dbReference>
<dbReference type="GO" id="GO:0007004">
    <property type="term" value="P:telomere maintenance via telomerase"/>
    <property type="evidence" value="ECO:0007669"/>
    <property type="project" value="TreeGrafter"/>
</dbReference>
<dbReference type="SUPFAM" id="SSF52540">
    <property type="entry name" value="P-loop containing nucleoside triphosphate hydrolases"/>
    <property type="match status" value="1"/>
</dbReference>
<evidence type="ECO:0000259" key="23">
    <source>
        <dbReference type="Pfam" id="PF13476"/>
    </source>
</evidence>
<name>A0AAW1PH70_9CHLO</name>
<keyword evidence="12" id="KW-0067">ATP-binding</keyword>
<keyword evidence="18" id="KW-0131">Cell cycle</keyword>
<keyword evidence="15" id="KW-0234">DNA repair</keyword>
<evidence type="ECO:0000256" key="13">
    <source>
        <dbReference type="ARBA" id="ARBA00022842"/>
    </source>
</evidence>
<dbReference type="FunFam" id="3.40.50.300:FF:000593">
    <property type="entry name" value="DNA repair protein RAD50"/>
    <property type="match status" value="1"/>
</dbReference>
<dbReference type="PANTHER" id="PTHR18867:SF12">
    <property type="entry name" value="DNA REPAIR PROTEIN RAD50"/>
    <property type="match status" value="1"/>
</dbReference>
<feature type="region of interest" description="Disordered" evidence="22">
    <location>
        <begin position="424"/>
        <end position="463"/>
    </location>
</feature>
<evidence type="ECO:0000256" key="11">
    <source>
        <dbReference type="ARBA" id="ARBA00022833"/>
    </source>
</evidence>
<evidence type="ECO:0000256" key="5">
    <source>
        <dbReference type="ARBA" id="ARBA00017893"/>
    </source>
</evidence>
<evidence type="ECO:0000256" key="14">
    <source>
        <dbReference type="ARBA" id="ARBA00023054"/>
    </source>
</evidence>
<comment type="catalytic activity">
    <reaction evidence="19">
        <text>ATP + H2O = ADP + phosphate + H(+)</text>
        <dbReference type="Rhea" id="RHEA:13065"/>
        <dbReference type="ChEBI" id="CHEBI:15377"/>
        <dbReference type="ChEBI" id="CHEBI:15378"/>
        <dbReference type="ChEBI" id="CHEBI:30616"/>
        <dbReference type="ChEBI" id="CHEBI:43474"/>
        <dbReference type="ChEBI" id="CHEBI:456216"/>
    </reaction>
</comment>
<evidence type="ECO:0000256" key="10">
    <source>
        <dbReference type="ARBA" id="ARBA00022801"/>
    </source>
</evidence>
<evidence type="ECO:0000256" key="8">
    <source>
        <dbReference type="ARBA" id="ARBA00022741"/>
    </source>
</evidence>
<dbReference type="AlphaFoldDB" id="A0AAW1PH70"/>
<dbReference type="GO" id="GO:0006302">
    <property type="term" value="P:double-strand break repair"/>
    <property type="evidence" value="ECO:0007669"/>
    <property type="project" value="InterPro"/>
</dbReference>
<keyword evidence="16" id="KW-0539">Nucleus</keyword>
<dbReference type="GO" id="GO:0030870">
    <property type="term" value="C:Mre11 complex"/>
    <property type="evidence" value="ECO:0007669"/>
    <property type="project" value="TreeGrafter"/>
</dbReference>
<keyword evidence="17" id="KW-0469">Meiosis</keyword>
<dbReference type="GO" id="GO:0000794">
    <property type="term" value="C:condensed nuclear chromosome"/>
    <property type="evidence" value="ECO:0007669"/>
    <property type="project" value="TreeGrafter"/>
</dbReference>
<evidence type="ECO:0000256" key="15">
    <source>
        <dbReference type="ARBA" id="ARBA00023204"/>
    </source>
</evidence>
<dbReference type="GO" id="GO:0005524">
    <property type="term" value="F:ATP binding"/>
    <property type="evidence" value="ECO:0007669"/>
    <property type="project" value="UniProtKB-KW"/>
</dbReference>
<dbReference type="GO" id="GO:0046872">
    <property type="term" value="F:metal ion binding"/>
    <property type="evidence" value="ECO:0007669"/>
    <property type="project" value="UniProtKB-KW"/>
</dbReference>
<keyword evidence="11" id="KW-0862">Zinc</keyword>
<reference evidence="24 25" key="1">
    <citation type="journal article" date="2024" name="Nat. Commun.">
        <title>Phylogenomics reveals the evolutionary origins of lichenization in chlorophyte algae.</title>
        <authorList>
            <person name="Puginier C."/>
            <person name="Libourel C."/>
            <person name="Otte J."/>
            <person name="Skaloud P."/>
            <person name="Haon M."/>
            <person name="Grisel S."/>
            <person name="Petersen M."/>
            <person name="Berrin J.G."/>
            <person name="Delaux P.M."/>
            <person name="Dal Grande F."/>
            <person name="Keller J."/>
        </authorList>
    </citation>
    <scope>NUCLEOTIDE SEQUENCE [LARGE SCALE GENOMIC DNA]</scope>
    <source>
        <strain evidence="24 25">SAG 2036</strain>
    </source>
</reference>
<keyword evidence="8" id="KW-0547">Nucleotide-binding</keyword>
<evidence type="ECO:0000256" key="19">
    <source>
        <dbReference type="ARBA" id="ARBA00049360"/>
    </source>
</evidence>
<dbReference type="GO" id="GO:0051880">
    <property type="term" value="F:G-quadruplex DNA binding"/>
    <property type="evidence" value="ECO:0007669"/>
    <property type="project" value="TreeGrafter"/>
</dbReference>
<comment type="caution">
    <text evidence="24">The sequence shown here is derived from an EMBL/GenBank/DDBJ whole genome shotgun (WGS) entry which is preliminary data.</text>
</comment>
<dbReference type="GO" id="GO:0003691">
    <property type="term" value="F:double-stranded telomeric DNA binding"/>
    <property type="evidence" value="ECO:0007669"/>
    <property type="project" value="TreeGrafter"/>
</dbReference>
<keyword evidence="13" id="KW-0460">Magnesium</keyword>
<keyword evidence="7" id="KW-0479">Metal-binding</keyword>
<dbReference type="GO" id="GO:0070192">
    <property type="term" value="P:chromosome organization involved in meiotic cell cycle"/>
    <property type="evidence" value="ECO:0007669"/>
    <property type="project" value="TreeGrafter"/>
</dbReference>
<dbReference type="InterPro" id="IPR038729">
    <property type="entry name" value="Rad50/SbcC_AAA"/>
</dbReference>
<comment type="subunit">
    <text evidence="20">Component of the MRN complex composed of two heterodimers RAD50 and MRE11 associated with a single NBS1.</text>
</comment>
<dbReference type="Pfam" id="PF13476">
    <property type="entry name" value="AAA_23"/>
    <property type="match status" value="1"/>
</dbReference>
<dbReference type="Proteomes" id="UP001465755">
    <property type="component" value="Unassembled WGS sequence"/>
</dbReference>
<protein>
    <recommendedName>
        <fullName evidence="5">DNA repair protein RAD50</fullName>
    </recommendedName>
</protein>
<evidence type="ECO:0000256" key="18">
    <source>
        <dbReference type="ARBA" id="ARBA00023306"/>
    </source>
</evidence>
<sequence>MCTIDKMLIKGIRSFSPNNTQVIEFYKPLTLIVGHNGAGKTTIIECLKQACTGELPPNVKSGQSFIHDPKIAGETEVKAQIKLRIRNANGSPIVIIRAFQLTQKKTALQFKAIDQTLQTHDQNGVKEALSYRCADIDRIIPGVMGVSKAILENVVFVHQEDSNWPLADGQTLKRNFDDIFAATKYTKALEALRKLRTEKVQEAKELKLKLAHLKTHKDTADGLKAEVQEGREKEASIVAQITSLDEQLRDKDGTIKGLAAILQQYRELGEQHTRLQTQVNILSQQNAEALEKVVAKYGDEVYDTTLEQLEEYSATIDNTFAEQQAGQKALLQEIRVLDSSMTALRSQCDKDMQAEASLKAAHEAHARNVVDRDDCMREVAASCGMADLAGIAQLSSEDIARFQTMFSDRMRGAEAALARLKQTNAQKDDEAGRRVDQATAEMSAAKEGVRAKQDQLRHNQNRQQQLQSQLVECAITPEALADVRGREDKARAALEAKRNRLGKLDADRQLEEMSARMRQSNRRLQTLRQERDQLLAQSEEATRMRLKQQELAKKQQQLNQVLNHSKPRLASVLGVAAADLPQADKVRQAVDNAVERCQDAAEEASAQLRHAQNRASTQEGALAAARSSLTKQEHQLANSQRQLQQGMLAILNKEEVPEALENCISQCEQDWNGKQNAQSRTKAMEMQHDFLKTHAQRQNECRSCARAFANSAEKQAFMHRQDQQKQQLPGVLAQLGQEISEKQEQLQKLRDLQPFWVKYDSLRNQDLPALQSRVQQLEAEVGTLKQQAQDMQQTCNQREQQLQEAQKRKQSRIKEDIAQATAEHHSVGREALEASQLADRQQVLQRDIMGLEEHSGQLGEAMQGLQSSMAGLDTRRQQLITEREGARAVMRQQEAEEEGRVRGLAAMRSQVESKQRPLDDYAARGGDGQLHSVTQRLTASRQRLQEKEAAVKDARIKEKQLQSDLVNQETTKFQIEAMLSLKRGEAQEAKHAADLQQVQTKMEGLGNYSQVSAEYRNLQADMQKLQREQDMKRGALESIRDSVQRATRSLSGAQYTDIDAKYGMQQIEMRTTEMAASDLEKYHKALEKALLAFHTSKMEDINKIVKELWQKTYRNQDIDYIQIKADADGARSYNYRVVMLSGGVSLDMRGRCSAGQKVLACLIIRLALAETFCLNCGILALDEPTTNLDAANAQSLAEALRQIMDSRRAQSNFQLVVITHDEKFAQLIGTREQVECMWRITKDINQHSTLAQESMAS</sequence>
<dbReference type="PANTHER" id="PTHR18867">
    <property type="entry name" value="RAD50"/>
    <property type="match status" value="1"/>
</dbReference>
<evidence type="ECO:0000313" key="24">
    <source>
        <dbReference type="EMBL" id="KAK9807149.1"/>
    </source>
</evidence>
<accession>A0AAW1PH70</accession>
<feature type="coiled-coil region" evidence="21">
    <location>
        <begin position="732"/>
        <end position="815"/>
    </location>
</feature>
<evidence type="ECO:0000256" key="22">
    <source>
        <dbReference type="SAM" id="MobiDB-lite"/>
    </source>
</evidence>
<keyword evidence="9" id="KW-0227">DNA damage</keyword>
<evidence type="ECO:0000256" key="17">
    <source>
        <dbReference type="ARBA" id="ARBA00023254"/>
    </source>
</evidence>
<comment type="subcellular location">
    <subcellularLocation>
        <location evidence="3">Chromosome</location>
    </subcellularLocation>
    <subcellularLocation>
        <location evidence="2">Nucleus</location>
    </subcellularLocation>
</comment>
<keyword evidence="14 21" id="KW-0175">Coiled coil</keyword>
<dbReference type="EMBL" id="JALJOQ010000033">
    <property type="protein sequence ID" value="KAK9807149.1"/>
    <property type="molecule type" value="Genomic_DNA"/>
</dbReference>
<keyword evidence="25" id="KW-1185">Reference proteome</keyword>
<keyword evidence="10" id="KW-0378">Hydrolase</keyword>
<evidence type="ECO:0000256" key="12">
    <source>
        <dbReference type="ARBA" id="ARBA00022840"/>
    </source>
</evidence>
<evidence type="ECO:0000256" key="16">
    <source>
        <dbReference type="ARBA" id="ARBA00023242"/>
    </source>
</evidence>
<feature type="coiled-coil region" evidence="21">
    <location>
        <begin position="1008"/>
        <end position="1035"/>
    </location>
</feature>
<evidence type="ECO:0000256" key="20">
    <source>
        <dbReference type="ARBA" id="ARBA00064981"/>
    </source>
</evidence>
<comment type="similarity">
    <text evidence="4">Belongs to the SMC family. RAD50 subfamily.</text>
</comment>
<feature type="compositionally biased region" description="Basic and acidic residues" evidence="22">
    <location>
        <begin position="447"/>
        <end position="457"/>
    </location>
</feature>
<evidence type="ECO:0000256" key="3">
    <source>
        <dbReference type="ARBA" id="ARBA00004286"/>
    </source>
</evidence>
<dbReference type="GO" id="GO:0000722">
    <property type="term" value="P:telomere maintenance via recombination"/>
    <property type="evidence" value="ECO:0007669"/>
    <property type="project" value="TreeGrafter"/>
</dbReference>
<proteinExistence type="inferred from homology"/>
<dbReference type="InterPro" id="IPR027417">
    <property type="entry name" value="P-loop_NTPase"/>
</dbReference>
<gene>
    <name evidence="24" type="ORF">WJX73_000402</name>
</gene>
<evidence type="ECO:0000256" key="4">
    <source>
        <dbReference type="ARBA" id="ARBA00009439"/>
    </source>
</evidence>
<organism evidence="24 25">
    <name type="scientific">Symbiochloris irregularis</name>
    <dbReference type="NCBI Taxonomy" id="706552"/>
    <lineage>
        <taxon>Eukaryota</taxon>
        <taxon>Viridiplantae</taxon>
        <taxon>Chlorophyta</taxon>
        <taxon>core chlorophytes</taxon>
        <taxon>Trebouxiophyceae</taxon>
        <taxon>Trebouxiales</taxon>
        <taxon>Trebouxiaceae</taxon>
        <taxon>Symbiochloris</taxon>
    </lineage>
</organism>
<keyword evidence="6" id="KW-0158">Chromosome</keyword>
<dbReference type="GO" id="GO:0043047">
    <property type="term" value="F:single-stranded telomeric DNA binding"/>
    <property type="evidence" value="ECO:0007669"/>
    <property type="project" value="TreeGrafter"/>
</dbReference>
<feature type="coiled-coil region" evidence="21">
    <location>
        <begin position="937"/>
        <end position="964"/>
    </location>
</feature>
<evidence type="ECO:0000256" key="9">
    <source>
        <dbReference type="ARBA" id="ARBA00022763"/>
    </source>
</evidence>
<dbReference type="GO" id="GO:0016887">
    <property type="term" value="F:ATP hydrolysis activity"/>
    <property type="evidence" value="ECO:0007669"/>
    <property type="project" value="InterPro"/>
</dbReference>
<comment type="cofactor">
    <cofactor evidence="1">
        <name>Zn(2+)</name>
        <dbReference type="ChEBI" id="CHEBI:29105"/>
    </cofactor>
</comment>
<evidence type="ECO:0000256" key="1">
    <source>
        <dbReference type="ARBA" id="ARBA00001947"/>
    </source>
</evidence>
<evidence type="ECO:0000256" key="2">
    <source>
        <dbReference type="ARBA" id="ARBA00004123"/>
    </source>
</evidence>
<evidence type="ECO:0000256" key="6">
    <source>
        <dbReference type="ARBA" id="ARBA00022454"/>
    </source>
</evidence>
<dbReference type="Gene3D" id="3.40.50.300">
    <property type="entry name" value="P-loop containing nucleotide triphosphate hydrolases"/>
    <property type="match status" value="2"/>
</dbReference>
<feature type="domain" description="Rad50/SbcC-type AAA" evidence="23">
    <location>
        <begin position="6"/>
        <end position="247"/>
    </location>
</feature>
<feature type="compositionally biased region" description="Basic and acidic residues" evidence="22">
    <location>
        <begin position="426"/>
        <end position="436"/>
    </location>
</feature>
<feature type="coiled-coil region" evidence="21">
    <location>
        <begin position="503"/>
        <end position="642"/>
    </location>
</feature>
<feature type="coiled-coil region" evidence="21">
    <location>
        <begin position="265"/>
        <end position="292"/>
    </location>
</feature>
<evidence type="ECO:0000256" key="7">
    <source>
        <dbReference type="ARBA" id="ARBA00022723"/>
    </source>
</evidence>
<evidence type="ECO:0000313" key="25">
    <source>
        <dbReference type="Proteomes" id="UP001465755"/>
    </source>
</evidence>
<evidence type="ECO:0000256" key="21">
    <source>
        <dbReference type="SAM" id="Coils"/>
    </source>
</evidence>